<reference evidence="8" key="1">
    <citation type="submission" date="2025-08" db="UniProtKB">
        <authorList>
            <consortium name="RefSeq"/>
        </authorList>
    </citation>
    <scope>IDENTIFICATION</scope>
</reference>
<evidence type="ECO:0000256" key="3">
    <source>
        <dbReference type="ARBA" id="ARBA00022833"/>
    </source>
</evidence>
<gene>
    <name evidence="8" type="primary">LOC103075924</name>
</gene>
<evidence type="ECO:0000256" key="1">
    <source>
        <dbReference type="ARBA" id="ARBA00022723"/>
    </source>
</evidence>
<name>A0A340XC25_LIPVE</name>
<dbReference type="Proteomes" id="UP000265300">
    <property type="component" value="Unplaced"/>
</dbReference>
<organism evidence="7 8">
    <name type="scientific">Lipotes vexillifer</name>
    <name type="common">Yangtze river dolphin</name>
    <dbReference type="NCBI Taxonomy" id="118797"/>
    <lineage>
        <taxon>Eukaryota</taxon>
        <taxon>Metazoa</taxon>
        <taxon>Chordata</taxon>
        <taxon>Craniata</taxon>
        <taxon>Vertebrata</taxon>
        <taxon>Euteleostomi</taxon>
        <taxon>Mammalia</taxon>
        <taxon>Eutheria</taxon>
        <taxon>Laurasiatheria</taxon>
        <taxon>Artiodactyla</taxon>
        <taxon>Whippomorpha</taxon>
        <taxon>Cetacea</taxon>
        <taxon>Odontoceti</taxon>
        <taxon>Lipotidae</taxon>
        <taxon>Lipotes</taxon>
    </lineage>
</organism>
<feature type="compositionally biased region" description="Polar residues" evidence="5">
    <location>
        <begin position="320"/>
        <end position="329"/>
    </location>
</feature>
<dbReference type="InParanoid" id="A0A340XC25"/>
<accession>A0A340XC25</accession>
<dbReference type="PANTHER" id="PTHR47454:SF1">
    <property type="entry name" value="RING FINGER PROTEIN 224"/>
    <property type="match status" value="1"/>
</dbReference>
<keyword evidence="2 4" id="KW-0863">Zinc-finger</keyword>
<dbReference type="InterPro" id="IPR001841">
    <property type="entry name" value="Znf_RING"/>
</dbReference>
<dbReference type="KEGG" id="lve:103075924"/>
<dbReference type="RefSeq" id="XP_007459063.1">
    <property type="nucleotide sequence ID" value="XM_007459001.1"/>
</dbReference>
<dbReference type="GO" id="GO:0008270">
    <property type="term" value="F:zinc ion binding"/>
    <property type="evidence" value="ECO:0007669"/>
    <property type="project" value="UniProtKB-KW"/>
</dbReference>
<dbReference type="InterPro" id="IPR013083">
    <property type="entry name" value="Znf_RING/FYVE/PHD"/>
</dbReference>
<dbReference type="PROSITE" id="PS50089">
    <property type="entry name" value="ZF_RING_2"/>
    <property type="match status" value="1"/>
</dbReference>
<evidence type="ECO:0000256" key="4">
    <source>
        <dbReference type="PROSITE-ProRule" id="PRU00175"/>
    </source>
</evidence>
<dbReference type="PROSITE" id="PS00518">
    <property type="entry name" value="ZF_RING_1"/>
    <property type="match status" value="1"/>
</dbReference>
<dbReference type="SUPFAM" id="SSF57850">
    <property type="entry name" value="RING/U-box"/>
    <property type="match status" value="1"/>
</dbReference>
<dbReference type="AlphaFoldDB" id="A0A340XC25"/>
<keyword evidence="3" id="KW-0862">Zinc</keyword>
<dbReference type="InterPro" id="IPR017907">
    <property type="entry name" value="Znf_RING_CS"/>
</dbReference>
<evidence type="ECO:0000259" key="6">
    <source>
        <dbReference type="PROSITE" id="PS50089"/>
    </source>
</evidence>
<evidence type="ECO:0000256" key="5">
    <source>
        <dbReference type="SAM" id="MobiDB-lite"/>
    </source>
</evidence>
<sequence>MLPPEVPRASEDGTAAGPQRGDCVICYSAYDLTGHLPRRLYCGHTFCQACVRRLDTPAHEQHWIPCPQCRQSTPTPRGGVAMLDLDLAAFLAVRAEREPPRTEPQPPTPLKGSTAITQQPARLCPALGPQPHFPQPRCCCWGCSGLCWDPLGSPEPCDGLLTELPLCRELSGEGPPQAQSLLPQVSKEVQAQGGGTCLRGCSGQPLPCQALSFLLPPRGHQTDPSEGPEHVLETVDADPTNWAAASPPPHRKEPLGGPAGPAPGSERQGRTRECAERTLRNLLPPGDKVPLHQRPVGSKQGARKTRPDGEGLAPAGQLFLPTSQEQEGD</sequence>
<evidence type="ECO:0000313" key="8">
    <source>
        <dbReference type="RefSeq" id="XP_007459063.1"/>
    </source>
</evidence>
<dbReference type="InterPro" id="IPR027370">
    <property type="entry name" value="Znf-RING_euk"/>
</dbReference>
<feature type="compositionally biased region" description="Basic and acidic residues" evidence="5">
    <location>
        <begin position="267"/>
        <end position="279"/>
    </location>
</feature>
<evidence type="ECO:0000313" key="7">
    <source>
        <dbReference type="Proteomes" id="UP000265300"/>
    </source>
</evidence>
<protein>
    <submittedName>
        <fullName evidence="8">Protein transport protein SEC31-like</fullName>
    </submittedName>
</protein>
<dbReference type="Gene3D" id="3.30.40.10">
    <property type="entry name" value="Zinc/RING finger domain, C3HC4 (zinc finger)"/>
    <property type="match status" value="1"/>
</dbReference>
<dbReference type="InterPro" id="IPR053122">
    <property type="entry name" value="RING_finger_domain"/>
</dbReference>
<dbReference type="Pfam" id="PF13445">
    <property type="entry name" value="zf-RING_UBOX"/>
    <property type="match status" value="1"/>
</dbReference>
<dbReference type="PANTHER" id="PTHR47454">
    <property type="entry name" value="RING FINGER PROTEIN 224"/>
    <property type="match status" value="1"/>
</dbReference>
<dbReference type="GeneID" id="103075924"/>
<dbReference type="SMART" id="SM00184">
    <property type="entry name" value="RING"/>
    <property type="match status" value="1"/>
</dbReference>
<proteinExistence type="predicted"/>
<keyword evidence="7" id="KW-1185">Reference proteome</keyword>
<evidence type="ECO:0000256" key="2">
    <source>
        <dbReference type="ARBA" id="ARBA00022771"/>
    </source>
</evidence>
<keyword evidence="1" id="KW-0479">Metal-binding</keyword>
<dbReference type="OrthoDB" id="252722at2759"/>
<feature type="region of interest" description="Disordered" evidence="5">
    <location>
        <begin position="239"/>
        <end position="329"/>
    </location>
</feature>
<feature type="domain" description="RING-type" evidence="6">
    <location>
        <begin position="23"/>
        <end position="70"/>
    </location>
</feature>
<dbReference type="CDD" id="cd16565">
    <property type="entry name" value="RING-HC_RNF224"/>
    <property type="match status" value="1"/>
</dbReference>